<dbReference type="InterPro" id="IPR036388">
    <property type="entry name" value="WH-like_DNA-bd_sf"/>
</dbReference>
<dbReference type="Proteomes" id="UP000807371">
    <property type="component" value="Unassembled WGS sequence"/>
</dbReference>
<dbReference type="RefSeq" id="WP_197991367.1">
    <property type="nucleotide sequence ID" value="NZ_JACYXC010000001.1"/>
</dbReference>
<gene>
    <name evidence="1" type="ORF">IHE55_26655</name>
</gene>
<protein>
    <submittedName>
        <fullName evidence="1">Helix-turn-helix domain-containing protein</fullName>
    </submittedName>
</protein>
<dbReference type="EMBL" id="JACYXC010000001">
    <property type="protein sequence ID" value="MBH5338170.1"/>
    <property type="molecule type" value="Genomic_DNA"/>
</dbReference>
<evidence type="ECO:0000313" key="2">
    <source>
        <dbReference type="Proteomes" id="UP000807371"/>
    </source>
</evidence>
<organism evidence="1 2">
    <name type="scientific">Streptomyces pactum</name>
    <dbReference type="NCBI Taxonomy" id="68249"/>
    <lineage>
        <taxon>Bacteria</taxon>
        <taxon>Bacillati</taxon>
        <taxon>Actinomycetota</taxon>
        <taxon>Actinomycetes</taxon>
        <taxon>Kitasatosporales</taxon>
        <taxon>Streptomycetaceae</taxon>
        <taxon>Streptomyces</taxon>
    </lineage>
</organism>
<comment type="caution">
    <text evidence="1">The sequence shown here is derived from an EMBL/GenBank/DDBJ whole genome shotgun (WGS) entry which is preliminary data.</text>
</comment>
<dbReference type="SUPFAM" id="SSF88659">
    <property type="entry name" value="Sigma3 and sigma4 domains of RNA polymerase sigma factors"/>
    <property type="match status" value="1"/>
</dbReference>
<dbReference type="Gene3D" id="1.10.10.10">
    <property type="entry name" value="Winged helix-like DNA-binding domain superfamily/Winged helix DNA-binding domain"/>
    <property type="match status" value="1"/>
</dbReference>
<reference evidence="1 2" key="1">
    <citation type="submission" date="2020-09" db="EMBL/GenBank/DDBJ databases">
        <title>Biosynthesis of the nuclear factor of activated T cells inhibitor NFAT-133 and its congeners in Streptomyces pactum.</title>
        <authorList>
            <person name="Zhou W."/>
            <person name="Posri P."/>
            <person name="Abugrain M.E."/>
            <person name="Weisberg A.J."/>
            <person name="Chang J.H."/>
            <person name="Mahmud T."/>
        </authorList>
    </citation>
    <scope>NUCLEOTIDE SEQUENCE [LARGE SCALE GENOMIC DNA]</scope>
    <source>
        <strain evidence="1 2">ATCC 27456</strain>
    </source>
</reference>
<name>A0ABS0NSK0_9ACTN</name>
<evidence type="ECO:0000313" key="1">
    <source>
        <dbReference type="EMBL" id="MBH5338170.1"/>
    </source>
</evidence>
<proteinExistence type="predicted"/>
<dbReference type="InterPro" id="IPR013324">
    <property type="entry name" value="RNA_pol_sigma_r3/r4-like"/>
</dbReference>
<accession>A0ABS0NSK0</accession>
<dbReference type="Pfam" id="PF13384">
    <property type="entry name" value="HTH_23"/>
    <property type="match status" value="1"/>
</dbReference>
<keyword evidence="2" id="KW-1185">Reference proteome</keyword>
<sequence length="74" mass="7819">MSGPVDVPPPDDPAAALASVVALRRLADRLERAAVARALGQGWSWAQIAQALGITRQAAHQRHARAVTRDKGNS</sequence>